<dbReference type="Proteomes" id="UP001161405">
    <property type="component" value="Unassembled WGS sequence"/>
</dbReference>
<evidence type="ECO:0000256" key="1">
    <source>
        <dbReference type="ARBA" id="ARBA00022729"/>
    </source>
</evidence>
<feature type="signal peptide" evidence="2">
    <location>
        <begin position="1"/>
        <end position="22"/>
    </location>
</feature>
<comment type="caution">
    <text evidence="3">The sequence shown here is derived from an EMBL/GenBank/DDBJ whole genome shotgun (WGS) entry which is preliminary data.</text>
</comment>
<evidence type="ECO:0008006" key="5">
    <source>
        <dbReference type="Google" id="ProtNLM"/>
    </source>
</evidence>
<organism evidence="3 4">
    <name type="scientific">Maritalea porphyrae</name>
    <dbReference type="NCBI Taxonomy" id="880732"/>
    <lineage>
        <taxon>Bacteria</taxon>
        <taxon>Pseudomonadati</taxon>
        <taxon>Pseudomonadota</taxon>
        <taxon>Alphaproteobacteria</taxon>
        <taxon>Hyphomicrobiales</taxon>
        <taxon>Devosiaceae</taxon>
        <taxon>Maritalea</taxon>
    </lineage>
</organism>
<dbReference type="Pfam" id="PF13517">
    <property type="entry name" value="FG-GAP_3"/>
    <property type="match status" value="1"/>
</dbReference>
<reference evidence="3" key="1">
    <citation type="journal article" date="2014" name="Int. J. Syst. Evol. Microbiol.">
        <title>Complete genome of a new Firmicutes species belonging to the dominant human colonic microbiota ('Ruminococcus bicirculans') reveals two chromosomes and a selective capacity to utilize plant glucans.</title>
        <authorList>
            <consortium name="NISC Comparative Sequencing Program"/>
            <person name="Wegmann U."/>
            <person name="Louis P."/>
            <person name="Goesmann A."/>
            <person name="Henrissat B."/>
            <person name="Duncan S.H."/>
            <person name="Flint H.J."/>
        </authorList>
    </citation>
    <scope>NUCLEOTIDE SEQUENCE</scope>
    <source>
        <strain evidence="3">NBRC 107169</strain>
    </source>
</reference>
<keyword evidence="4" id="KW-1185">Reference proteome</keyword>
<evidence type="ECO:0000256" key="2">
    <source>
        <dbReference type="SAM" id="SignalP"/>
    </source>
</evidence>
<dbReference type="SUPFAM" id="SSF69318">
    <property type="entry name" value="Integrin alpha N-terminal domain"/>
    <property type="match status" value="1"/>
</dbReference>
<keyword evidence="1 2" id="KW-0732">Signal</keyword>
<dbReference type="InterPro" id="IPR013517">
    <property type="entry name" value="FG-GAP"/>
</dbReference>
<name>A0ABQ5UR25_9HYPH</name>
<evidence type="ECO:0000313" key="3">
    <source>
        <dbReference type="EMBL" id="GLQ17653.1"/>
    </source>
</evidence>
<sequence>MRLLFILSLAMLLPAFVSGAMAQPYPPIKNSYVAVGQKQIARAWLSEPTTRYQHFVLGDRFEASRLVVQLANGQQFSHELPASFVFEDRHVRLADLNNDGADELVVVMSSISLGAALAVFNADQSGLHLLATTPHIGLPYRWLNPAGIADFDGDGNLEIALVQKPHLTKRLEFWRLDGERLVRVGSANGFSNHRNGSRNQRMSAAYDINNDGVVDLLIPSANRTEIIAVTLVPEIKQLRRWQLPSPADGDFELQVDKAPHQVVLKLESGDNFVIALQ</sequence>
<dbReference type="EMBL" id="BSNI01000002">
    <property type="protein sequence ID" value="GLQ17653.1"/>
    <property type="molecule type" value="Genomic_DNA"/>
</dbReference>
<reference evidence="3" key="2">
    <citation type="submission" date="2023-01" db="EMBL/GenBank/DDBJ databases">
        <title>Draft genome sequence of Maritalea porphyrae strain NBRC 107169.</title>
        <authorList>
            <person name="Sun Q."/>
            <person name="Mori K."/>
        </authorList>
    </citation>
    <scope>NUCLEOTIDE SEQUENCE</scope>
    <source>
        <strain evidence="3">NBRC 107169</strain>
    </source>
</reference>
<protein>
    <recommendedName>
        <fullName evidence="5">VCBS repeat-containing protein</fullName>
    </recommendedName>
</protein>
<gene>
    <name evidence="3" type="ORF">GCM10007879_19020</name>
</gene>
<dbReference type="RefSeq" id="WP_284363965.1">
    <property type="nucleotide sequence ID" value="NZ_BSNI01000002.1"/>
</dbReference>
<accession>A0ABQ5UR25</accession>
<proteinExistence type="predicted"/>
<dbReference type="InterPro" id="IPR028994">
    <property type="entry name" value="Integrin_alpha_N"/>
</dbReference>
<evidence type="ECO:0000313" key="4">
    <source>
        <dbReference type="Proteomes" id="UP001161405"/>
    </source>
</evidence>
<dbReference type="Gene3D" id="2.130.10.130">
    <property type="entry name" value="Integrin alpha, N-terminal"/>
    <property type="match status" value="1"/>
</dbReference>
<feature type="chain" id="PRO_5047441863" description="VCBS repeat-containing protein" evidence="2">
    <location>
        <begin position="23"/>
        <end position="277"/>
    </location>
</feature>